<dbReference type="GO" id="GO:0003684">
    <property type="term" value="F:damaged DNA binding"/>
    <property type="evidence" value="ECO:0007669"/>
    <property type="project" value="InterPro"/>
</dbReference>
<keyword evidence="5" id="KW-0378">Hydrolase</keyword>
<evidence type="ECO:0000256" key="8">
    <source>
        <dbReference type="ARBA" id="ARBA00023242"/>
    </source>
</evidence>
<reference evidence="16" key="1">
    <citation type="journal article" date="2016" name="Nat. Commun.">
        <title>Genome analysis of three Pneumocystis species reveals adaptation mechanisms to life exclusively in mammalian hosts.</title>
        <authorList>
            <person name="Ma L."/>
            <person name="Chen Z."/>
            <person name="Huang D.W."/>
            <person name="Kutty G."/>
            <person name="Ishihara M."/>
            <person name="Wang H."/>
            <person name="Abouelleil A."/>
            <person name="Bishop L."/>
            <person name="Davey E."/>
            <person name="Deng R."/>
            <person name="Deng X."/>
            <person name="Fan L."/>
            <person name="Fantoni G."/>
            <person name="Fitzgerald M."/>
            <person name="Gogineni E."/>
            <person name="Goldberg J.M."/>
            <person name="Handley G."/>
            <person name="Hu X."/>
            <person name="Huber C."/>
            <person name="Jiao X."/>
            <person name="Jones K."/>
            <person name="Levin J.Z."/>
            <person name="Liu Y."/>
            <person name="Macdonald P."/>
            <person name="Melnikov A."/>
            <person name="Raley C."/>
            <person name="Sassi M."/>
            <person name="Sherman B.T."/>
            <person name="Song X."/>
            <person name="Sykes S."/>
            <person name="Tran B."/>
            <person name="Walsh L."/>
            <person name="Xia Y."/>
            <person name="Yang J."/>
            <person name="Young S."/>
            <person name="Zeng Q."/>
            <person name="Zheng X."/>
            <person name="Stephens R."/>
            <person name="Nusbaum C."/>
            <person name="Birren B.W."/>
            <person name="Azadi P."/>
            <person name="Lempicki R.A."/>
            <person name="Cuomo C.A."/>
            <person name="Kovacs J.A."/>
        </authorList>
    </citation>
    <scope>NUCLEOTIDE SEQUENCE [LARGE SCALE GENOMIC DNA]</scope>
    <source>
        <strain evidence="16">RU7</strain>
    </source>
</reference>
<keyword evidence="4" id="KW-0227">DNA damage</keyword>
<keyword evidence="8" id="KW-0539">Nucleus</keyword>
<evidence type="ECO:0000313" key="16">
    <source>
        <dbReference type="Proteomes" id="UP000053447"/>
    </source>
</evidence>
<comment type="subcellular location">
    <subcellularLocation>
        <location evidence="1">Nucleus</location>
    </subcellularLocation>
</comment>
<evidence type="ECO:0000313" key="15">
    <source>
        <dbReference type="EMBL" id="KTW27873.1"/>
    </source>
</evidence>
<dbReference type="SUPFAM" id="SSF48150">
    <property type="entry name" value="DNA-glycosylase"/>
    <property type="match status" value="1"/>
</dbReference>
<evidence type="ECO:0000256" key="12">
    <source>
        <dbReference type="ARBA" id="ARBA00044632"/>
    </source>
</evidence>
<dbReference type="AlphaFoldDB" id="A0A0W4ZHM5"/>
<dbReference type="EC" id="4.2.99.18" evidence="3"/>
<evidence type="ECO:0000256" key="1">
    <source>
        <dbReference type="ARBA" id="ARBA00004123"/>
    </source>
</evidence>
<dbReference type="GO" id="GO:0005634">
    <property type="term" value="C:nucleus"/>
    <property type="evidence" value="ECO:0007669"/>
    <property type="project" value="UniProtKB-SubCell"/>
</dbReference>
<dbReference type="Pfam" id="PF00730">
    <property type="entry name" value="HhH-GPD"/>
    <property type="match status" value="1"/>
</dbReference>
<dbReference type="GO" id="GO:0006285">
    <property type="term" value="P:base-excision repair, AP site formation"/>
    <property type="evidence" value="ECO:0007669"/>
    <property type="project" value="UniProtKB-ARBA"/>
</dbReference>
<dbReference type="GeneID" id="28941358"/>
<dbReference type="PANTHER" id="PTHR10242">
    <property type="entry name" value="8-OXOGUANINE DNA GLYCOSYLASE"/>
    <property type="match status" value="1"/>
</dbReference>
<dbReference type="FunFam" id="1.10.340.30:FF:000006">
    <property type="entry name" value="N-glycosylase/DNA lyase isoform X2"/>
    <property type="match status" value="1"/>
</dbReference>
<dbReference type="CDD" id="cd00056">
    <property type="entry name" value="ENDO3c"/>
    <property type="match status" value="1"/>
</dbReference>
<protein>
    <recommendedName>
        <fullName evidence="13">N-glycosylase/DNA lyase</fullName>
        <ecNumber evidence="3">4.2.99.18</ecNumber>
    </recommendedName>
</protein>
<evidence type="ECO:0000256" key="11">
    <source>
        <dbReference type="ARBA" id="ARBA00025652"/>
    </source>
</evidence>
<keyword evidence="7" id="KW-0456">Lyase</keyword>
<evidence type="ECO:0000256" key="9">
    <source>
        <dbReference type="ARBA" id="ARBA00023268"/>
    </source>
</evidence>
<accession>A0A0W4ZHM5</accession>
<evidence type="ECO:0000256" key="10">
    <source>
        <dbReference type="ARBA" id="ARBA00023295"/>
    </source>
</evidence>
<evidence type="ECO:0000256" key="2">
    <source>
        <dbReference type="ARBA" id="ARBA00010679"/>
    </source>
</evidence>
<dbReference type="GO" id="GO:0006289">
    <property type="term" value="P:nucleotide-excision repair"/>
    <property type="evidence" value="ECO:0007669"/>
    <property type="project" value="InterPro"/>
</dbReference>
<keyword evidence="6" id="KW-0234">DNA repair</keyword>
<dbReference type="InterPro" id="IPR003265">
    <property type="entry name" value="HhH-GPD_domain"/>
</dbReference>
<dbReference type="FunFam" id="1.10.1670.10:FF:000005">
    <property type="entry name" value="N-glycosylase/DNA lyase OGG1"/>
    <property type="match status" value="1"/>
</dbReference>
<comment type="function">
    <text evidence="11">DNA repair enzyme that incises DNA at 8-oxoG residues. Excises 7,8-dihydro-8-oxoguanine and 2,6-diamino-4-hydroxy-5-N-methylformamidopyrimidine (FAPY) from damaged DNA. Has a beta-lyase activity that nicks DNA 3' to the lesion.</text>
</comment>
<keyword evidence="16" id="KW-1185">Reference proteome</keyword>
<dbReference type="VEuPathDB" id="FungiDB:T551_02840"/>
<proteinExistence type="inferred from homology"/>
<evidence type="ECO:0000256" key="5">
    <source>
        <dbReference type="ARBA" id="ARBA00022801"/>
    </source>
</evidence>
<feature type="domain" description="HhH-GPD" evidence="14">
    <location>
        <begin position="129"/>
        <end position="296"/>
    </location>
</feature>
<dbReference type="InterPro" id="IPR023170">
    <property type="entry name" value="HhH_base_excis_C"/>
</dbReference>
<dbReference type="Gene3D" id="3.30.310.40">
    <property type="match status" value="1"/>
</dbReference>
<dbReference type="GO" id="GO:0034039">
    <property type="term" value="F:8-oxo-7,8-dihydroguanine DNA N-glycosylase activity"/>
    <property type="evidence" value="ECO:0007669"/>
    <property type="project" value="TreeGrafter"/>
</dbReference>
<sequence>MSVKLVKTCKKKNNKGLVRLETTLQAGQAFRWKYLGDEWSCAFNNMIILLKQDASYVYYRVISRELAFMKNEKEHIAFLENYFNLSVRLCDLYKEWAHKDKNFKLQMRRFKGVRILRQDPWENLICFICSSNNNIRRITKMVDILCSRYGSLVGTVRNIDYFNFPTPAKLSESSVESELRQLGFGYRAKFIQKTAWIIENERPKEWFESLRNKPYNEAKKNLCELIGVGDKVADCVCLMSLDKPSAIPIDTHVWQIARRDYNLSSGKYKTINKGLYNIIGDYFRNLWGSYAGWAQCVLFTSDLSMFKNRTIEMEKRLPKKISLDEINCNDKISNTNE</sequence>
<evidence type="ECO:0000256" key="7">
    <source>
        <dbReference type="ARBA" id="ARBA00023239"/>
    </source>
</evidence>
<organism evidence="15 16">
    <name type="scientific">Pneumocystis jirovecii (strain RU7)</name>
    <name type="common">Human pneumocystis pneumonia agent</name>
    <dbReference type="NCBI Taxonomy" id="1408657"/>
    <lineage>
        <taxon>Eukaryota</taxon>
        <taxon>Fungi</taxon>
        <taxon>Dikarya</taxon>
        <taxon>Ascomycota</taxon>
        <taxon>Taphrinomycotina</taxon>
        <taxon>Pneumocystomycetes</taxon>
        <taxon>Pneumocystaceae</taxon>
        <taxon>Pneumocystis</taxon>
    </lineage>
</organism>
<dbReference type="SMART" id="SM00478">
    <property type="entry name" value="ENDO3c"/>
    <property type="match status" value="1"/>
</dbReference>
<dbReference type="Gene3D" id="1.10.340.30">
    <property type="entry name" value="Hypothetical protein, domain 2"/>
    <property type="match status" value="1"/>
</dbReference>
<dbReference type="STRING" id="1408657.A0A0W4ZHM5"/>
<evidence type="ECO:0000256" key="6">
    <source>
        <dbReference type="ARBA" id="ARBA00023204"/>
    </source>
</evidence>
<evidence type="ECO:0000256" key="13">
    <source>
        <dbReference type="ARBA" id="ARBA00073127"/>
    </source>
</evidence>
<dbReference type="InterPro" id="IPR012904">
    <property type="entry name" value="OGG_N"/>
</dbReference>
<dbReference type="PANTHER" id="PTHR10242:SF2">
    <property type="entry name" value="N-GLYCOSYLASE_DNA LYASE"/>
    <property type="match status" value="1"/>
</dbReference>
<keyword evidence="9" id="KW-0511">Multifunctional enzyme</keyword>
<evidence type="ECO:0000256" key="3">
    <source>
        <dbReference type="ARBA" id="ARBA00012720"/>
    </source>
</evidence>
<dbReference type="OrthoDB" id="238681at2759"/>
<evidence type="ECO:0000259" key="14">
    <source>
        <dbReference type="SMART" id="SM00478"/>
    </source>
</evidence>
<dbReference type="EMBL" id="LFWA01000013">
    <property type="protein sequence ID" value="KTW27873.1"/>
    <property type="molecule type" value="Genomic_DNA"/>
</dbReference>
<dbReference type="RefSeq" id="XP_018228644.1">
    <property type="nucleotide sequence ID" value="XM_018375103.1"/>
</dbReference>
<dbReference type="InterPro" id="IPR011257">
    <property type="entry name" value="DNA_glycosylase"/>
</dbReference>
<dbReference type="SUPFAM" id="SSF55945">
    <property type="entry name" value="TATA-box binding protein-like"/>
    <property type="match status" value="1"/>
</dbReference>
<dbReference type="Gene3D" id="1.10.1670.10">
    <property type="entry name" value="Helix-hairpin-Helix base-excision DNA repair enzymes (C-terminal)"/>
    <property type="match status" value="1"/>
</dbReference>
<comment type="similarity">
    <text evidence="2">Belongs to the type-1 OGG1 family.</text>
</comment>
<dbReference type="GO" id="GO:0140078">
    <property type="term" value="F:class I DNA-(apurinic or apyrimidinic site) endonuclease activity"/>
    <property type="evidence" value="ECO:0007669"/>
    <property type="project" value="UniProtKB-EC"/>
</dbReference>
<gene>
    <name evidence="15" type="ORF">T551_02840</name>
</gene>
<comment type="catalytic activity">
    <reaction evidence="12">
        <text>2'-deoxyribonucleotide-(2'-deoxyribose 5'-phosphate)-2'-deoxyribonucleotide-DNA = a 3'-end 2'-deoxyribonucleotide-(2,3-dehydro-2,3-deoxyribose 5'-phosphate)-DNA + a 5'-end 5'-phospho-2'-deoxyribonucleoside-DNA + H(+)</text>
        <dbReference type="Rhea" id="RHEA:66592"/>
        <dbReference type="Rhea" id="RHEA-COMP:13180"/>
        <dbReference type="Rhea" id="RHEA-COMP:16897"/>
        <dbReference type="Rhea" id="RHEA-COMP:17067"/>
        <dbReference type="ChEBI" id="CHEBI:15378"/>
        <dbReference type="ChEBI" id="CHEBI:136412"/>
        <dbReference type="ChEBI" id="CHEBI:157695"/>
        <dbReference type="ChEBI" id="CHEBI:167181"/>
        <dbReference type="EC" id="4.2.99.18"/>
    </reaction>
</comment>
<name>A0A0W4ZHM5_PNEJ7</name>
<dbReference type="eggNOG" id="KOG2875">
    <property type="taxonomic scope" value="Eukaryota"/>
</dbReference>
<evidence type="ECO:0000256" key="4">
    <source>
        <dbReference type="ARBA" id="ARBA00022763"/>
    </source>
</evidence>
<comment type="caution">
    <text evidence="15">The sequence shown here is derived from an EMBL/GenBank/DDBJ whole genome shotgun (WGS) entry which is preliminary data.</text>
</comment>
<dbReference type="Pfam" id="PF07934">
    <property type="entry name" value="OGG_N"/>
    <property type="match status" value="1"/>
</dbReference>
<dbReference type="InterPro" id="IPR052054">
    <property type="entry name" value="Oxidative_DNA_repair_enzyme"/>
</dbReference>
<keyword evidence="10" id="KW-0326">Glycosidase</keyword>
<dbReference type="Proteomes" id="UP000053447">
    <property type="component" value="Unassembled WGS sequence"/>
</dbReference>